<dbReference type="Pfam" id="PF05118">
    <property type="entry name" value="Asp_Arg_Hydrox"/>
    <property type="match status" value="1"/>
</dbReference>
<name>A0ABN9PFT2_9DINO</name>
<sequence length="208" mass="23009">MDPSPWRAERARSGAGGAPRGIQRRSKKSARSANGFCFFYGLFPEKNVFTGHLDPTLKGAITSEFWPSFEPLLRPLARLIKGAYGMRQPMVWKAMLARLPAGKSITEHSDASPVLNFPHRIHWVLHTNRDVETNCAVEDGDVPTPIPDIGEGDVFELNNVHRHSVHNRGSEGRVHLIVDVYPHSLKDAGVESSADGIDLLSDSPRTEL</sequence>
<gene>
    <name evidence="4" type="ORF">PCOR1329_LOCUS2584</name>
</gene>
<keyword evidence="5" id="KW-1185">Reference proteome</keyword>
<comment type="caution">
    <text evidence="4">The sequence shown here is derived from an EMBL/GenBank/DDBJ whole genome shotgun (WGS) entry which is preliminary data.</text>
</comment>
<evidence type="ECO:0000256" key="1">
    <source>
        <dbReference type="ARBA" id="ARBA00007730"/>
    </source>
</evidence>
<comment type="similarity">
    <text evidence="1">Belongs to the aspartyl/asparaginyl beta-hydroxylase family.</text>
</comment>
<organism evidence="4 5">
    <name type="scientific">Prorocentrum cordatum</name>
    <dbReference type="NCBI Taxonomy" id="2364126"/>
    <lineage>
        <taxon>Eukaryota</taxon>
        <taxon>Sar</taxon>
        <taxon>Alveolata</taxon>
        <taxon>Dinophyceae</taxon>
        <taxon>Prorocentrales</taxon>
        <taxon>Prorocentraceae</taxon>
        <taxon>Prorocentrum</taxon>
    </lineage>
</organism>
<dbReference type="InterPro" id="IPR007803">
    <property type="entry name" value="Asp/Arg/Pro-Hydrxlase"/>
</dbReference>
<dbReference type="Proteomes" id="UP001189429">
    <property type="component" value="Unassembled WGS sequence"/>
</dbReference>
<accession>A0ABN9PFT2</accession>
<evidence type="ECO:0000313" key="4">
    <source>
        <dbReference type="EMBL" id="CAK0791784.1"/>
    </source>
</evidence>
<reference evidence="4" key="1">
    <citation type="submission" date="2023-10" db="EMBL/GenBank/DDBJ databases">
        <authorList>
            <person name="Chen Y."/>
            <person name="Shah S."/>
            <person name="Dougan E. K."/>
            <person name="Thang M."/>
            <person name="Chan C."/>
        </authorList>
    </citation>
    <scope>NUCLEOTIDE SEQUENCE [LARGE SCALE GENOMIC DNA]</scope>
</reference>
<evidence type="ECO:0000256" key="2">
    <source>
        <dbReference type="SAM" id="MobiDB-lite"/>
    </source>
</evidence>
<feature type="domain" description="Aspartyl/asparaginy/proline hydroxylase" evidence="3">
    <location>
        <begin position="79"/>
        <end position="181"/>
    </location>
</feature>
<dbReference type="Gene3D" id="2.60.120.330">
    <property type="entry name" value="B-lactam Antibiotic, Isopenicillin N Synthase, Chain"/>
    <property type="match status" value="1"/>
</dbReference>
<dbReference type="InterPro" id="IPR027443">
    <property type="entry name" value="IPNS-like_sf"/>
</dbReference>
<dbReference type="SUPFAM" id="SSF51197">
    <property type="entry name" value="Clavaminate synthase-like"/>
    <property type="match status" value="1"/>
</dbReference>
<dbReference type="EMBL" id="CAUYUJ010000657">
    <property type="protein sequence ID" value="CAK0791784.1"/>
    <property type="molecule type" value="Genomic_DNA"/>
</dbReference>
<evidence type="ECO:0000259" key="3">
    <source>
        <dbReference type="Pfam" id="PF05118"/>
    </source>
</evidence>
<feature type="region of interest" description="Disordered" evidence="2">
    <location>
        <begin position="1"/>
        <end position="27"/>
    </location>
</feature>
<protein>
    <recommendedName>
        <fullName evidence="3">Aspartyl/asparaginy/proline hydroxylase domain-containing protein</fullName>
    </recommendedName>
</protein>
<evidence type="ECO:0000313" key="5">
    <source>
        <dbReference type="Proteomes" id="UP001189429"/>
    </source>
</evidence>
<proteinExistence type="inferred from homology"/>